<dbReference type="VEuPathDB" id="VectorBase:PHUM090370"/>
<evidence type="ECO:0000313" key="5">
    <source>
        <dbReference type="Proteomes" id="UP000009046"/>
    </source>
</evidence>
<dbReference type="Pfam" id="PF09794">
    <property type="entry name" value="Avl9"/>
    <property type="match status" value="1"/>
</dbReference>
<dbReference type="InterPro" id="IPR043153">
    <property type="entry name" value="DENN_C"/>
</dbReference>
<evidence type="ECO:0000256" key="1">
    <source>
        <dbReference type="ARBA" id="ARBA00007159"/>
    </source>
</evidence>
<dbReference type="OMA" id="EANLEHW"/>
<dbReference type="AlphaFoldDB" id="E0VCM1"/>
<dbReference type="HOGENOM" id="CLU_017013_0_1_1"/>
<accession>E0VCM1</accession>
<dbReference type="InterPro" id="IPR024224">
    <property type="entry name" value="DENND6"/>
</dbReference>
<keyword evidence="5" id="KW-1185">Reference proteome</keyword>
<feature type="domain" description="UDENN" evidence="2">
    <location>
        <begin position="23"/>
        <end position="481"/>
    </location>
</feature>
<organism>
    <name type="scientific">Pediculus humanus subsp. corporis</name>
    <name type="common">Body louse</name>
    <dbReference type="NCBI Taxonomy" id="121224"/>
    <lineage>
        <taxon>Eukaryota</taxon>
        <taxon>Metazoa</taxon>
        <taxon>Ecdysozoa</taxon>
        <taxon>Arthropoda</taxon>
        <taxon>Hexapoda</taxon>
        <taxon>Insecta</taxon>
        <taxon>Pterygota</taxon>
        <taxon>Neoptera</taxon>
        <taxon>Paraneoptera</taxon>
        <taxon>Psocodea</taxon>
        <taxon>Troctomorpha</taxon>
        <taxon>Phthiraptera</taxon>
        <taxon>Anoplura</taxon>
        <taxon>Pediculidae</taxon>
        <taxon>Pediculus</taxon>
    </lineage>
</organism>
<gene>
    <name evidence="4" type="primary">8237973</name>
    <name evidence="3" type="ORF">Phum_PHUM090370</name>
</gene>
<dbReference type="GeneID" id="8237973"/>
<dbReference type="PANTHER" id="PTHR13677:SF0">
    <property type="entry name" value="LD41638P"/>
    <property type="match status" value="1"/>
</dbReference>
<dbReference type="Proteomes" id="UP000009046">
    <property type="component" value="Unassembled WGS sequence"/>
</dbReference>
<protein>
    <recommendedName>
        <fullName evidence="2">UDENN domain-containing protein</fullName>
    </recommendedName>
</protein>
<dbReference type="EMBL" id="AAZO01001078">
    <property type="status" value="NOT_ANNOTATED_CDS"/>
    <property type="molecule type" value="Genomic_DNA"/>
</dbReference>
<reference evidence="3" key="2">
    <citation type="submission" date="2007-04" db="EMBL/GenBank/DDBJ databases">
        <title>The genome of the human body louse.</title>
        <authorList>
            <consortium name="The Human Body Louse Genome Consortium"/>
            <person name="Kirkness E."/>
            <person name="Walenz B."/>
            <person name="Hass B."/>
            <person name="Bruggner R."/>
            <person name="Strausberg R."/>
        </authorList>
    </citation>
    <scope>NUCLEOTIDE SEQUENCE</scope>
    <source>
        <strain evidence="3">USDA</strain>
    </source>
</reference>
<dbReference type="RefSeq" id="XP_002423865.1">
    <property type="nucleotide sequence ID" value="XM_002423820.1"/>
</dbReference>
<dbReference type="KEGG" id="phu:Phum_PHUM090370"/>
<dbReference type="CTD" id="8237973"/>
<dbReference type="Gene3D" id="3.40.50.11500">
    <property type="match status" value="1"/>
</dbReference>
<name>E0VCM1_PEDHC</name>
<evidence type="ECO:0000313" key="3">
    <source>
        <dbReference type="EMBL" id="EEB11127.1"/>
    </source>
</evidence>
<dbReference type="InParanoid" id="E0VCM1"/>
<dbReference type="InterPro" id="IPR018307">
    <property type="entry name" value="ABL9/DENND6_dom"/>
</dbReference>
<dbReference type="EnsemblMetazoa" id="PHUM090370-RA">
    <property type="protein sequence ID" value="PHUM090370-PA"/>
    <property type="gene ID" value="PHUM090370"/>
</dbReference>
<dbReference type="EMBL" id="DS235059">
    <property type="protein sequence ID" value="EEB11127.1"/>
    <property type="molecule type" value="Genomic_DNA"/>
</dbReference>
<dbReference type="eggNOG" id="KOG2432">
    <property type="taxonomic scope" value="Eukaryota"/>
</dbReference>
<comment type="similarity">
    <text evidence="1">Belongs to the DENND6 family.</text>
</comment>
<evidence type="ECO:0000313" key="4">
    <source>
        <dbReference type="EnsemblMetazoa" id="PHUM090370-PA"/>
    </source>
</evidence>
<reference evidence="4" key="3">
    <citation type="submission" date="2021-02" db="UniProtKB">
        <authorList>
            <consortium name="EnsemblMetazoa"/>
        </authorList>
    </citation>
    <scope>IDENTIFICATION</scope>
    <source>
        <strain evidence="4">USDA</strain>
    </source>
</reference>
<proteinExistence type="inferred from homology"/>
<dbReference type="PROSITE" id="PS50211">
    <property type="entry name" value="DENN"/>
    <property type="match status" value="1"/>
</dbReference>
<sequence>MGDQCQNFNTTKTTWDRFKSWIHCICVVTFDLELGQALEMIYPSQTTMSDQDKTSICYLAFPDSNSGCMGDTKFHFRFRSSFLPDHQGLTAAHQIYNENCLSTLQISSSYFYGFVFFRQVKDKNLPRDYFQKSVVIITRLPFITLFSEVIAIIAPEFFDHGELSLEAACHDINQWPPPVPGKTVTLPLIGTAIQVFIPCQQGKSSESTTPVANVSSPILPSFSNTILTSVYDVDLFKCFSSLLPHIHLLWELVLVAEPLVVMSSQPQTCSDMVQALISTIAPLNFCSDYRPYFTIHDNEFKEYTTKTHLPPPVILGVTNPFFVKTLQHWPHIIKTSESYQSNFKQNKLKKGTNIKMLDSKPGVYTHYRPFLKKDKAMLSKILKGVQAKRPGEVQTALLKRHLLELTQSFMIPLERYMASCMPLQKNISPYKAAPVPRPFNPDDFLATLETMGPQLTSGVKGDWPGLYRRFFKSPNFSGWYNTRYQHLSKKLRALQLEALCDADLTEWVRDKKEVEIVDMILKIRSKLQHSDLPINSGTKEQLRARLEDMICTLPEDLKTVLKTS</sequence>
<dbReference type="FunCoup" id="E0VCM1">
    <property type="interactions" value="1544"/>
</dbReference>
<evidence type="ECO:0000259" key="2">
    <source>
        <dbReference type="PROSITE" id="PS50211"/>
    </source>
</evidence>
<dbReference type="PANTHER" id="PTHR13677">
    <property type="entry name" value="LD41638P"/>
    <property type="match status" value="1"/>
</dbReference>
<dbReference type="GO" id="GO:0005085">
    <property type="term" value="F:guanyl-nucleotide exchange factor activity"/>
    <property type="evidence" value="ECO:0007669"/>
    <property type="project" value="InterPro"/>
</dbReference>
<reference evidence="3" key="1">
    <citation type="submission" date="2007-04" db="EMBL/GenBank/DDBJ databases">
        <title>Annotation of Pediculus humanus corporis strain USDA.</title>
        <authorList>
            <person name="Kirkness E."/>
            <person name="Hannick L."/>
            <person name="Hass B."/>
            <person name="Bruggner R."/>
            <person name="Lawson D."/>
            <person name="Bidwell S."/>
            <person name="Joardar V."/>
            <person name="Caler E."/>
            <person name="Walenz B."/>
            <person name="Inman J."/>
            <person name="Schobel S."/>
            <person name="Galinsky K."/>
            <person name="Amedeo P."/>
            <person name="Strausberg R."/>
        </authorList>
    </citation>
    <scope>NUCLEOTIDE SEQUENCE</scope>
    <source>
        <strain evidence="3">USDA</strain>
    </source>
</reference>
<dbReference type="STRING" id="121224.E0VCM1"/>
<dbReference type="GO" id="GO:0055037">
    <property type="term" value="C:recycling endosome"/>
    <property type="evidence" value="ECO:0007669"/>
    <property type="project" value="TreeGrafter"/>
</dbReference>
<dbReference type="OrthoDB" id="10265409at2759"/>
<dbReference type="InterPro" id="IPR037516">
    <property type="entry name" value="Tripartite_DENN"/>
</dbReference>